<protein>
    <submittedName>
        <fullName evidence="1">Uncharacterized protein</fullName>
    </submittedName>
</protein>
<keyword evidence="2" id="KW-1185">Reference proteome</keyword>
<accession>A0A834TY57</accession>
<dbReference type="EMBL" id="JAAIUW010000006">
    <property type="protein sequence ID" value="KAF7828476.1"/>
    <property type="molecule type" value="Genomic_DNA"/>
</dbReference>
<reference evidence="1" key="1">
    <citation type="submission" date="2020-09" db="EMBL/GenBank/DDBJ databases">
        <title>Genome-Enabled Discovery of Anthraquinone Biosynthesis in Senna tora.</title>
        <authorList>
            <person name="Kang S.-H."/>
            <person name="Pandey R.P."/>
            <person name="Lee C.-M."/>
            <person name="Sim J.-S."/>
            <person name="Jeong J.-T."/>
            <person name="Choi B.-S."/>
            <person name="Jung M."/>
            <person name="Ginzburg D."/>
            <person name="Zhao K."/>
            <person name="Won S.Y."/>
            <person name="Oh T.-J."/>
            <person name="Yu Y."/>
            <person name="Kim N.-H."/>
            <person name="Lee O.R."/>
            <person name="Lee T.-H."/>
            <person name="Bashyal P."/>
            <person name="Kim T.-S."/>
            <person name="Lee W.-H."/>
            <person name="Kawkins C."/>
            <person name="Kim C.-K."/>
            <person name="Kim J.S."/>
            <person name="Ahn B.O."/>
            <person name="Rhee S.Y."/>
            <person name="Sohng J.K."/>
        </authorList>
    </citation>
    <scope>NUCLEOTIDE SEQUENCE</scope>
    <source>
        <tissue evidence="1">Leaf</tissue>
    </source>
</reference>
<dbReference type="Proteomes" id="UP000634136">
    <property type="component" value="Unassembled WGS sequence"/>
</dbReference>
<organism evidence="1 2">
    <name type="scientific">Senna tora</name>
    <dbReference type="NCBI Taxonomy" id="362788"/>
    <lineage>
        <taxon>Eukaryota</taxon>
        <taxon>Viridiplantae</taxon>
        <taxon>Streptophyta</taxon>
        <taxon>Embryophyta</taxon>
        <taxon>Tracheophyta</taxon>
        <taxon>Spermatophyta</taxon>
        <taxon>Magnoliopsida</taxon>
        <taxon>eudicotyledons</taxon>
        <taxon>Gunneridae</taxon>
        <taxon>Pentapetalae</taxon>
        <taxon>rosids</taxon>
        <taxon>fabids</taxon>
        <taxon>Fabales</taxon>
        <taxon>Fabaceae</taxon>
        <taxon>Caesalpinioideae</taxon>
        <taxon>Cassia clade</taxon>
        <taxon>Senna</taxon>
    </lineage>
</organism>
<evidence type="ECO:0000313" key="1">
    <source>
        <dbReference type="EMBL" id="KAF7828476.1"/>
    </source>
</evidence>
<name>A0A834TY57_9FABA</name>
<proteinExistence type="predicted"/>
<comment type="caution">
    <text evidence="1">The sequence shown here is derived from an EMBL/GenBank/DDBJ whole genome shotgun (WGS) entry which is preliminary data.</text>
</comment>
<evidence type="ECO:0000313" key="2">
    <source>
        <dbReference type="Proteomes" id="UP000634136"/>
    </source>
</evidence>
<gene>
    <name evidence="1" type="ORF">G2W53_019640</name>
</gene>
<dbReference type="AlphaFoldDB" id="A0A834TY57"/>
<sequence>MAFISHIRPGSDSDGLENVNANPSQMNTFLKILYFTPIDKFIDVIIGFELEYICIQIKATIEESEGIIKAKAGKKIR</sequence>